<reference evidence="1 2" key="1">
    <citation type="journal article" date="2012" name="PLoS ONE">
        <title>Evolution of Burkholderia pseudomallei in recurrent melioidosis.</title>
        <authorList>
            <person name="Hayden H.S."/>
            <person name="Lim R."/>
            <person name="Brittnacher M.J."/>
            <person name="Sims E.H."/>
            <person name="Ramage E.R."/>
            <person name="Fong C."/>
            <person name="Wu Z."/>
            <person name="Crist E."/>
            <person name="Chang J."/>
            <person name="Zhou Y."/>
            <person name="Radey M."/>
            <person name="Rohmer L."/>
            <person name="Haugen E."/>
            <person name="Gillett W."/>
            <person name="Wuthiekanun V."/>
            <person name="Peacock S.J."/>
            <person name="Kaul R."/>
            <person name="Miller S.I."/>
            <person name="Manoil C."/>
            <person name="Jacobs M.A."/>
        </authorList>
    </citation>
    <scope>NUCLEOTIDE SEQUENCE [LARGE SCALE GENOMIC DNA]</scope>
    <source>
        <strain evidence="1 2">1026b</strain>
    </source>
</reference>
<protein>
    <submittedName>
        <fullName evidence="1">Ribosomal protein L7/L12</fullName>
    </submittedName>
</protein>
<dbReference type="AlphaFoldDB" id="A0A0H3HQ46"/>
<organism evidence="1 2">
    <name type="scientific">Burkholderia pseudomallei (strain 1026b)</name>
    <dbReference type="NCBI Taxonomy" id="884204"/>
    <lineage>
        <taxon>Bacteria</taxon>
        <taxon>Pseudomonadati</taxon>
        <taxon>Pseudomonadota</taxon>
        <taxon>Betaproteobacteria</taxon>
        <taxon>Burkholderiales</taxon>
        <taxon>Burkholderiaceae</taxon>
        <taxon>Burkholderia</taxon>
        <taxon>pseudomallei group</taxon>
    </lineage>
</organism>
<keyword evidence="1" id="KW-0687">Ribonucleoprotein</keyword>
<dbReference type="EMBL" id="CP002833">
    <property type="protein sequence ID" value="AFI68032.1"/>
    <property type="molecule type" value="Genomic_DNA"/>
</dbReference>
<accession>A0A0H3HQ46</accession>
<gene>
    <name evidence="1" type="ordered locus">BP1026B_I3452</name>
</gene>
<proteinExistence type="predicted"/>
<dbReference type="GO" id="GO:0005840">
    <property type="term" value="C:ribosome"/>
    <property type="evidence" value="ECO:0007669"/>
    <property type="project" value="UniProtKB-KW"/>
</dbReference>
<keyword evidence="1" id="KW-0689">Ribosomal protein</keyword>
<dbReference type="AntiFam" id="ANF00182">
    <property type="entry name" value="Shadow ORF (opposite rplL)"/>
</dbReference>
<dbReference type="KEGG" id="bpz:BP1026B_I3452"/>
<sequence>MTGFGAPSTRSFASFRPRPVISRTALMTATLLLPASARTTVNSVFSSAAAAAPPAAGPATATAAADTPNFSSNALTSSFSSRTVIPSTAARMSSFAIAI</sequence>
<evidence type="ECO:0000313" key="1">
    <source>
        <dbReference type="EMBL" id="AFI68032.1"/>
    </source>
</evidence>
<name>A0A0H3HQ46_BURP2</name>
<dbReference type="Proteomes" id="UP000010087">
    <property type="component" value="Chromosome 1"/>
</dbReference>
<evidence type="ECO:0000313" key="2">
    <source>
        <dbReference type="Proteomes" id="UP000010087"/>
    </source>
</evidence>